<dbReference type="InParanoid" id="A0A194R4T1"/>
<name>A0A194R4T1_PAPMA</name>
<gene>
    <name evidence="2" type="ORF">RR48_10453</name>
</gene>
<dbReference type="Proteomes" id="UP000053240">
    <property type="component" value="Unassembled WGS sequence"/>
</dbReference>
<dbReference type="AlphaFoldDB" id="A0A194R4T1"/>
<sequence>MTWSNLRECTGCGRHKTGHCGNRWGRPTSGSGQTQGDNDDDYEEQKRESATPPSLQGPVIKTK</sequence>
<accession>A0A194R4T1</accession>
<dbReference type="EMBL" id="KQ460685">
    <property type="protein sequence ID" value="KPJ12823.1"/>
    <property type="molecule type" value="Genomic_DNA"/>
</dbReference>
<proteinExistence type="predicted"/>
<feature type="region of interest" description="Disordered" evidence="1">
    <location>
        <begin position="14"/>
        <end position="63"/>
    </location>
</feature>
<evidence type="ECO:0000256" key="1">
    <source>
        <dbReference type="SAM" id="MobiDB-lite"/>
    </source>
</evidence>
<evidence type="ECO:0000313" key="2">
    <source>
        <dbReference type="EMBL" id="KPJ12823.1"/>
    </source>
</evidence>
<protein>
    <submittedName>
        <fullName evidence="2">Uncharacterized protein</fullName>
    </submittedName>
</protein>
<keyword evidence="3" id="KW-1185">Reference proteome</keyword>
<reference evidence="2 3" key="1">
    <citation type="journal article" date="2015" name="Nat. Commun.">
        <title>Outbred genome sequencing and CRISPR/Cas9 gene editing in butterflies.</title>
        <authorList>
            <person name="Li X."/>
            <person name="Fan D."/>
            <person name="Zhang W."/>
            <person name="Liu G."/>
            <person name="Zhang L."/>
            <person name="Zhao L."/>
            <person name="Fang X."/>
            <person name="Chen L."/>
            <person name="Dong Y."/>
            <person name="Chen Y."/>
            <person name="Ding Y."/>
            <person name="Zhao R."/>
            <person name="Feng M."/>
            <person name="Zhu Y."/>
            <person name="Feng Y."/>
            <person name="Jiang X."/>
            <person name="Zhu D."/>
            <person name="Xiang H."/>
            <person name="Feng X."/>
            <person name="Li S."/>
            <person name="Wang J."/>
            <person name="Zhang G."/>
            <person name="Kronforst M.R."/>
            <person name="Wang W."/>
        </authorList>
    </citation>
    <scope>NUCLEOTIDE SEQUENCE [LARGE SCALE GENOMIC DNA]</scope>
    <source>
        <strain evidence="2">Ya'a_city_454_Pm</strain>
        <tissue evidence="2">Whole body</tissue>
    </source>
</reference>
<organism evidence="2 3">
    <name type="scientific">Papilio machaon</name>
    <name type="common">Old World swallowtail butterfly</name>
    <dbReference type="NCBI Taxonomy" id="76193"/>
    <lineage>
        <taxon>Eukaryota</taxon>
        <taxon>Metazoa</taxon>
        <taxon>Ecdysozoa</taxon>
        <taxon>Arthropoda</taxon>
        <taxon>Hexapoda</taxon>
        <taxon>Insecta</taxon>
        <taxon>Pterygota</taxon>
        <taxon>Neoptera</taxon>
        <taxon>Endopterygota</taxon>
        <taxon>Lepidoptera</taxon>
        <taxon>Glossata</taxon>
        <taxon>Ditrysia</taxon>
        <taxon>Papilionoidea</taxon>
        <taxon>Papilionidae</taxon>
        <taxon>Papilioninae</taxon>
        <taxon>Papilio</taxon>
    </lineage>
</organism>
<evidence type="ECO:0000313" key="3">
    <source>
        <dbReference type="Proteomes" id="UP000053240"/>
    </source>
</evidence>